<evidence type="ECO:0000313" key="2">
    <source>
        <dbReference type="Proteomes" id="UP000729701"/>
    </source>
</evidence>
<reference evidence="1" key="2">
    <citation type="journal article" date="2022" name="Microbiol. Resour. Announc.">
        <title>Metagenome Sequencing to Explore Phylogenomics of Terrestrial Cyanobacteria.</title>
        <authorList>
            <person name="Ward R.D."/>
            <person name="Stajich J.E."/>
            <person name="Johansen J.R."/>
            <person name="Huntemann M."/>
            <person name="Clum A."/>
            <person name="Foster B."/>
            <person name="Foster B."/>
            <person name="Roux S."/>
            <person name="Palaniappan K."/>
            <person name="Varghese N."/>
            <person name="Mukherjee S."/>
            <person name="Reddy T.B.K."/>
            <person name="Daum C."/>
            <person name="Copeland A."/>
            <person name="Chen I.A."/>
            <person name="Ivanova N.N."/>
            <person name="Kyrpides N.C."/>
            <person name="Shapiro N."/>
            <person name="Eloe-Fadrosh E.A."/>
            <person name="Pietrasiak N."/>
        </authorList>
    </citation>
    <scope>NUCLEOTIDE SEQUENCE</scope>
    <source>
        <strain evidence="1">GSE-NOS-MK-12-04C</strain>
    </source>
</reference>
<proteinExistence type="predicted"/>
<dbReference type="Pfam" id="PF10865">
    <property type="entry name" value="DUF2703"/>
    <property type="match status" value="1"/>
</dbReference>
<evidence type="ECO:0000313" key="1">
    <source>
        <dbReference type="EMBL" id="MBW4667334.1"/>
    </source>
</evidence>
<comment type="caution">
    <text evidence="1">The sequence shown here is derived from an EMBL/GenBank/DDBJ whole genome shotgun (WGS) entry which is preliminary data.</text>
</comment>
<dbReference type="EMBL" id="JAHHGZ010000006">
    <property type="protein sequence ID" value="MBW4667334.1"/>
    <property type="molecule type" value="Genomic_DNA"/>
</dbReference>
<reference evidence="1" key="1">
    <citation type="submission" date="2021-05" db="EMBL/GenBank/DDBJ databases">
        <authorList>
            <person name="Pietrasiak N."/>
            <person name="Ward R."/>
            <person name="Stajich J.E."/>
            <person name="Kurbessoian T."/>
        </authorList>
    </citation>
    <scope>NUCLEOTIDE SEQUENCE</scope>
    <source>
        <strain evidence="1">GSE-NOS-MK-12-04C</strain>
    </source>
</reference>
<accession>A0A951URX8</accession>
<organism evidence="1 2">
    <name type="scientific">Cyanomargarita calcarea GSE-NOS-MK-12-04C</name>
    <dbReference type="NCBI Taxonomy" id="2839659"/>
    <lineage>
        <taxon>Bacteria</taxon>
        <taxon>Bacillati</taxon>
        <taxon>Cyanobacteriota</taxon>
        <taxon>Cyanophyceae</taxon>
        <taxon>Nostocales</taxon>
        <taxon>Cyanomargaritaceae</taxon>
        <taxon>Cyanomargarita</taxon>
    </lineage>
</organism>
<protein>
    <submittedName>
        <fullName evidence="1">DUF2703 domain-containing protein</fullName>
    </submittedName>
</protein>
<gene>
    <name evidence="1" type="ORF">KME60_07835</name>
</gene>
<sequence length="182" mass="19822">MTTTTTFNHSPRTLNIELLAIDLSTCSRCTGSLSNVEQAIASLQQVLASTNTVIQFQKILVESEAQAKQLQFVSSPTIRVNGRDVILETTESRCGDCSEISGSSQGTACRTWSYQGQSYTEAPVGMIVDAILREIYQNLSPIPVISYPTEVPQNLQQFFRDKAKKATSCGTTQTVLTGCGCR</sequence>
<dbReference type="Proteomes" id="UP000729701">
    <property type="component" value="Unassembled WGS sequence"/>
</dbReference>
<name>A0A951URX8_9CYAN</name>
<dbReference type="InterPro" id="IPR021219">
    <property type="entry name" value="DUF2703"/>
</dbReference>
<dbReference type="AlphaFoldDB" id="A0A951URX8"/>